<reference evidence="1 2" key="1">
    <citation type="submission" date="2024-01" db="EMBL/GenBank/DDBJ databases">
        <title>A telomere-to-telomere, gap-free genome of sweet tea (Lithocarpus litseifolius).</title>
        <authorList>
            <person name="Zhou J."/>
        </authorList>
    </citation>
    <scope>NUCLEOTIDE SEQUENCE [LARGE SCALE GENOMIC DNA]</scope>
    <source>
        <strain evidence="1">Zhou-2022a</strain>
        <tissue evidence="1">Leaf</tissue>
    </source>
</reference>
<evidence type="ECO:0000313" key="1">
    <source>
        <dbReference type="EMBL" id="KAL0003067.1"/>
    </source>
</evidence>
<gene>
    <name evidence="1" type="ORF">SO802_016848</name>
</gene>
<proteinExistence type="predicted"/>
<dbReference type="AlphaFoldDB" id="A0AAW2CXL8"/>
<evidence type="ECO:0000313" key="2">
    <source>
        <dbReference type="Proteomes" id="UP001459277"/>
    </source>
</evidence>
<protein>
    <submittedName>
        <fullName evidence="1">Uncharacterized protein</fullName>
    </submittedName>
</protein>
<accession>A0AAW2CXL8</accession>
<sequence>MRYLGLPSLVGQGKKKVFNRIKDQVGRKIASWKGKLMSNAGREILIKAVAQATPTYTMSCFKLPNSLCSDLNSMMRNFWWGKKENERKMAWVSWEKLYNPKSKGGIGFKDLKVFNLALLAKQGWRIQQDNNSLIHKVFKAKYFAKSTFMEVQLGSRPSYVWRSVFAAKEIIDKGSRWCIGNGREVKVWEDRWIPSHNTFKVVSPRPQDFDINVVADLLDREHGSWDANLVRSTFLPFKANTVLSIPISPSFPLDLLIWTWTKNGCFSAKSAY</sequence>
<organism evidence="1 2">
    <name type="scientific">Lithocarpus litseifolius</name>
    <dbReference type="NCBI Taxonomy" id="425828"/>
    <lineage>
        <taxon>Eukaryota</taxon>
        <taxon>Viridiplantae</taxon>
        <taxon>Streptophyta</taxon>
        <taxon>Embryophyta</taxon>
        <taxon>Tracheophyta</taxon>
        <taxon>Spermatophyta</taxon>
        <taxon>Magnoliopsida</taxon>
        <taxon>eudicotyledons</taxon>
        <taxon>Gunneridae</taxon>
        <taxon>Pentapetalae</taxon>
        <taxon>rosids</taxon>
        <taxon>fabids</taxon>
        <taxon>Fagales</taxon>
        <taxon>Fagaceae</taxon>
        <taxon>Lithocarpus</taxon>
    </lineage>
</organism>
<dbReference type="PANTHER" id="PTHR33116:SF86">
    <property type="entry name" value="REVERSE TRANSCRIPTASE DOMAIN-CONTAINING PROTEIN"/>
    <property type="match status" value="1"/>
</dbReference>
<comment type="caution">
    <text evidence="1">The sequence shown here is derived from an EMBL/GenBank/DDBJ whole genome shotgun (WGS) entry which is preliminary data.</text>
</comment>
<keyword evidence="2" id="KW-1185">Reference proteome</keyword>
<name>A0AAW2CXL8_9ROSI</name>
<dbReference type="EMBL" id="JAZDWU010000005">
    <property type="protein sequence ID" value="KAL0003067.1"/>
    <property type="molecule type" value="Genomic_DNA"/>
</dbReference>
<dbReference type="Proteomes" id="UP001459277">
    <property type="component" value="Unassembled WGS sequence"/>
</dbReference>
<dbReference type="PANTHER" id="PTHR33116">
    <property type="entry name" value="REVERSE TRANSCRIPTASE ZINC-BINDING DOMAIN-CONTAINING PROTEIN-RELATED-RELATED"/>
    <property type="match status" value="1"/>
</dbReference>